<dbReference type="VEuPathDB" id="FungiDB:ASPTUDRAFT_120233"/>
<organism evidence="1 2">
    <name type="scientific">Aspergillus tubingensis (strain CBS 134.48)</name>
    <dbReference type="NCBI Taxonomy" id="767770"/>
    <lineage>
        <taxon>Eukaryota</taxon>
        <taxon>Fungi</taxon>
        <taxon>Dikarya</taxon>
        <taxon>Ascomycota</taxon>
        <taxon>Pezizomycotina</taxon>
        <taxon>Eurotiomycetes</taxon>
        <taxon>Eurotiomycetidae</taxon>
        <taxon>Eurotiales</taxon>
        <taxon>Aspergillaceae</taxon>
        <taxon>Aspergillus</taxon>
        <taxon>Aspergillus subgen. Circumdati</taxon>
    </lineage>
</organism>
<proteinExistence type="predicted"/>
<sequence length="90" mass="9955">MIGPPLRAIVQLSSDRDPPGCLALDVEEKDKVHPMTTFWSSCALGALSEANLRIAFWASPPLIVSTILNDISDDELLARPMIPWKDRLVK</sequence>
<name>A0A1L9N9C8_ASPTC</name>
<protein>
    <submittedName>
        <fullName evidence="1">Uncharacterized protein</fullName>
    </submittedName>
</protein>
<dbReference type="OrthoDB" id="10306450at2759"/>
<evidence type="ECO:0000313" key="1">
    <source>
        <dbReference type="EMBL" id="OJI85815.1"/>
    </source>
</evidence>
<dbReference type="Proteomes" id="UP000184304">
    <property type="component" value="Unassembled WGS sequence"/>
</dbReference>
<evidence type="ECO:0000313" key="2">
    <source>
        <dbReference type="Proteomes" id="UP000184304"/>
    </source>
</evidence>
<gene>
    <name evidence="1" type="ORF">ASPTUDRAFT_120233</name>
</gene>
<keyword evidence="2" id="KW-1185">Reference proteome</keyword>
<dbReference type="EMBL" id="KV878198">
    <property type="protein sequence ID" value="OJI85815.1"/>
    <property type="molecule type" value="Genomic_DNA"/>
</dbReference>
<dbReference type="AlphaFoldDB" id="A0A1L9N9C8"/>
<reference evidence="2" key="1">
    <citation type="journal article" date="2017" name="Genome Biol.">
        <title>Comparative genomics reveals high biological diversity and specific adaptations in the industrially and medically important fungal genus Aspergillus.</title>
        <authorList>
            <person name="de Vries R.P."/>
            <person name="Riley R."/>
            <person name="Wiebenga A."/>
            <person name="Aguilar-Osorio G."/>
            <person name="Amillis S."/>
            <person name="Uchima C.A."/>
            <person name="Anderluh G."/>
            <person name="Asadollahi M."/>
            <person name="Askin M."/>
            <person name="Barry K."/>
            <person name="Battaglia E."/>
            <person name="Bayram O."/>
            <person name="Benocci T."/>
            <person name="Braus-Stromeyer S.A."/>
            <person name="Caldana C."/>
            <person name="Canovas D."/>
            <person name="Cerqueira G.C."/>
            <person name="Chen F."/>
            <person name="Chen W."/>
            <person name="Choi C."/>
            <person name="Clum A."/>
            <person name="Dos Santos R.A."/>
            <person name="Damasio A.R."/>
            <person name="Diallinas G."/>
            <person name="Emri T."/>
            <person name="Fekete E."/>
            <person name="Flipphi M."/>
            <person name="Freyberg S."/>
            <person name="Gallo A."/>
            <person name="Gournas C."/>
            <person name="Habgood R."/>
            <person name="Hainaut M."/>
            <person name="Harispe M.L."/>
            <person name="Henrissat B."/>
            <person name="Hilden K.S."/>
            <person name="Hope R."/>
            <person name="Hossain A."/>
            <person name="Karabika E."/>
            <person name="Karaffa L."/>
            <person name="Karanyi Z."/>
            <person name="Krasevec N."/>
            <person name="Kuo A."/>
            <person name="Kusch H."/>
            <person name="LaButti K."/>
            <person name="Lagendijk E.L."/>
            <person name="Lapidus A."/>
            <person name="Levasseur A."/>
            <person name="Lindquist E."/>
            <person name="Lipzen A."/>
            <person name="Logrieco A.F."/>
            <person name="MacCabe A."/>
            <person name="Maekelae M.R."/>
            <person name="Malavazi I."/>
            <person name="Melin P."/>
            <person name="Meyer V."/>
            <person name="Mielnichuk N."/>
            <person name="Miskei M."/>
            <person name="Molnar A.P."/>
            <person name="Mule G."/>
            <person name="Ngan C.Y."/>
            <person name="Orejas M."/>
            <person name="Orosz E."/>
            <person name="Ouedraogo J.P."/>
            <person name="Overkamp K.M."/>
            <person name="Park H.-S."/>
            <person name="Perrone G."/>
            <person name="Piumi F."/>
            <person name="Punt P.J."/>
            <person name="Ram A.F."/>
            <person name="Ramon A."/>
            <person name="Rauscher S."/>
            <person name="Record E."/>
            <person name="Riano-Pachon D.M."/>
            <person name="Robert V."/>
            <person name="Roehrig J."/>
            <person name="Ruller R."/>
            <person name="Salamov A."/>
            <person name="Salih N.S."/>
            <person name="Samson R.A."/>
            <person name="Sandor E."/>
            <person name="Sanguinetti M."/>
            <person name="Schuetze T."/>
            <person name="Sepcic K."/>
            <person name="Shelest E."/>
            <person name="Sherlock G."/>
            <person name="Sophianopoulou V."/>
            <person name="Squina F.M."/>
            <person name="Sun H."/>
            <person name="Susca A."/>
            <person name="Todd R.B."/>
            <person name="Tsang A."/>
            <person name="Unkles S.E."/>
            <person name="van de Wiele N."/>
            <person name="van Rossen-Uffink D."/>
            <person name="Oliveira J.V."/>
            <person name="Vesth T.C."/>
            <person name="Visser J."/>
            <person name="Yu J.-H."/>
            <person name="Zhou M."/>
            <person name="Andersen M.R."/>
            <person name="Archer D.B."/>
            <person name="Baker S.E."/>
            <person name="Benoit I."/>
            <person name="Brakhage A.A."/>
            <person name="Braus G.H."/>
            <person name="Fischer R."/>
            <person name="Frisvad J.C."/>
            <person name="Goldman G.H."/>
            <person name="Houbraken J."/>
            <person name="Oakley B."/>
            <person name="Pocsi I."/>
            <person name="Scazzocchio C."/>
            <person name="Seiboth B."/>
            <person name="vanKuyk P.A."/>
            <person name="Wortman J."/>
            <person name="Dyer P.S."/>
            <person name="Grigoriev I.V."/>
        </authorList>
    </citation>
    <scope>NUCLEOTIDE SEQUENCE [LARGE SCALE GENOMIC DNA]</scope>
    <source>
        <strain evidence="2">CBS 134.48</strain>
    </source>
</reference>
<accession>A0A1L9N9C8</accession>